<comment type="caution">
    <text evidence="10">The sequence shown here is derived from an EMBL/GenBank/DDBJ whole genome shotgun (WGS) entry which is preliminary data.</text>
</comment>
<dbReference type="FunFam" id="1.25.40.420:FF:000001">
    <property type="entry name" value="Kelch-like family member 12"/>
    <property type="match status" value="1"/>
</dbReference>
<keyword evidence="7" id="KW-0539">Nucleus</keyword>
<dbReference type="InterPro" id="IPR018834">
    <property type="entry name" value="DNA/RNA-bd_Est1-type"/>
</dbReference>
<keyword evidence="11" id="KW-1185">Reference proteome</keyword>
<dbReference type="SUPFAM" id="SSF48452">
    <property type="entry name" value="TPR-like"/>
    <property type="match status" value="1"/>
</dbReference>
<feature type="region of interest" description="Disordered" evidence="8">
    <location>
        <begin position="981"/>
        <end position="1062"/>
    </location>
</feature>
<dbReference type="PANTHER" id="PTHR45632:SF17">
    <property type="entry name" value="KELCH-LIKE PROTEIN 31"/>
    <property type="match status" value="1"/>
</dbReference>
<evidence type="ECO:0000256" key="8">
    <source>
        <dbReference type="SAM" id="MobiDB-lite"/>
    </source>
</evidence>
<dbReference type="EMBL" id="CAKKLH010000223">
    <property type="protein sequence ID" value="CAH0106210.1"/>
    <property type="molecule type" value="Genomic_DNA"/>
</dbReference>
<keyword evidence="5" id="KW-0677">Repeat</keyword>
<dbReference type="Pfam" id="PF07707">
    <property type="entry name" value="BACK"/>
    <property type="match status" value="1"/>
</dbReference>
<dbReference type="InterPro" id="IPR011990">
    <property type="entry name" value="TPR-like_helical_dom_sf"/>
</dbReference>
<dbReference type="Pfam" id="PF10374">
    <property type="entry name" value="EST1"/>
    <property type="match status" value="1"/>
</dbReference>
<evidence type="ECO:0000256" key="5">
    <source>
        <dbReference type="ARBA" id="ARBA00022737"/>
    </source>
</evidence>
<dbReference type="SMART" id="SM00225">
    <property type="entry name" value="BTB"/>
    <property type="match status" value="1"/>
</dbReference>
<dbReference type="InterPro" id="IPR002716">
    <property type="entry name" value="PIN_dom"/>
</dbReference>
<dbReference type="InterPro" id="IPR030603">
    <property type="entry name" value="KLHL18_BTB/POZ"/>
</dbReference>
<dbReference type="SUPFAM" id="SSF117281">
    <property type="entry name" value="Kelch motif"/>
    <property type="match status" value="2"/>
</dbReference>
<feature type="compositionally biased region" description="Basic and acidic residues" evidence="8">
    <location>
        <begin position="989"/>
        <end position="1002"/>
    </location>
</feature>
<evidence type="ECO:0000256" key="6">
    <source>
        <dbReference type="ARBA" id="ARBA00023161"/>
    </source>
</evidence>
<dbReference type="GO" id="GO:0005634">
    <property type="term" value="C:nucleus"/>
    <property type="evidence" value="ECO:0007669"/>
    <property type="project" value="UniProtKB-SubCell"/>
</dbReference>
<comment type="subcellular location">
    <subcellularLocation>
        <location evidence="2">Cytoplasm</location>
    </subcellularLocation>
    <subcellularLocation>
        <location evidence="1">Nucleus</location>
    </subcellularLocation>
</comment>
<dbReference type="CDD" id="cd09884">
    <property type="entry name" value="PIN_Smg5-like"/>
    <property type="match status" value="1"/>
</dbReference>
<dbReference type="Pfam" id="PF13638">
    <property type="entry name" value="PIN_4"/>
    <property type="match status" value="1"/>
</dbReference>
<dbReference type="PANTHER" id="PTHR45632">
    <property type="entry name" value="LD33804P"/>
    <property type="match status" value="1"/>
</dbReference>
<keyword evidence="6" id="KW-0866">Nonsense-mediated mRNA decay</keyword>
<dbReference type="Gene3D" id="1.25.40.10">
    <property type="entry name" value="Tetratricopeptide repeat domain"/>
    <property type="match status" value="1"/>
</dbReference>
<sequence>MAESCMGGGCVMFQQADLANSAFPVFEEIRKQGKLCDVTIKVDDKLFSAHRIVLCATIPYFNSMFTIDMVESRQREVEVRGIDPSAMESLIQFAYSGKITIHPGNVNNLMIGAAYLQLNQVRDACADFYKQRLDCKNVLSIQSFAETLSCLDLVKAADRFLEKNFTQVAEEEEFVSIDVSQMQELLNRDSLCVTEEGAFEALIRWVKKDSESRSKHLPNLLAQVRLPLLSPTFLTDRVSKEELIRSCHRCRDLVDEAKDFHLLPERRSMFKSYRCRPRCFADVSGLLYAVGGLTKAGDSLSTVEVMDPVTGRWNPAEAMSIRRSRVGVAILRNNLYAIGGYNGVDRLQTVEVLDGPKRIWRGIGSMNCKRSAAGAASLHDYLYVCGGYDGVTSLNTVECYDPSTDCWKCISAMNKHRSAAGVVAFDNHIYVLGGHDGLSIFDSVEKYNPQTGRWTPGVSMLSKRCRLGVAVLEGKLYACGGYDGSTFLRSVEVFDPKTEKWSQVAPMSVTRSRVALAANAGRLWAVGGYDGTANLNTVEVYDPKTDKWNFGSSMCAHEGGVGLGVVPLNSKAVQDQSRTSWKSSSFIAYFVIICYLVVTFSELGLALSRTKPDQTMADKNLNSKTRMASSTNNDTIKKLIYSASILVKQLDSAVAKARTCRDLFSPDVIELRSQLSYLCVKSMGADPIQCRRKAEELLWKKCYYDVISFTKINGKKSPLTSTEKVFIGCHIESGIVKFTELMQDICQKLKNVDPATKLTLHVLPLLEVQTINYETPKESKEELMESVQKILVWLGDLSRYRNDLEISNSVITAERFYHQAILVNPSIGLPYNQLGTLTSHDPSRGCESIFYYIRSMKAFKVFPGAEPNLKASLTRLAMNEDKLISAFSKLFSKLVFIGKEENTFEVSQLCQGTLGEIQKRLCSSENGSFNQLLDLAACVVMCTVSPTPSNHNPTAAIAFCCSLFAHVLSKFQDIFHLTPGNVDQQNGKHGKEEKESISGTKEEVDEDELSDEEEEETKRAKLRRRKIGSGSSDQEFSEEEIFLDSDSEQDSEEEEEVLSDSGFHSAEAKLEPIIEIPQEAASLLPIFKLLTDWFQANVQVVQVSSQSIRKVWATLATILNVFKRCQKEDVDQYQKVPLEEDWKMYGLNAMSLCHTHIDFESTPAPSNILILNSIRIERILQFGNWLASQGNENSFRLENGIYVCSSETTTGESEELEMKTDLMMRNMAHLWLKSEVQELERRLSPQLKRKKRTNFDLSNLSYVYLVPDVSALSDFTHLIKQVIKSQKLIVVVPDIVISEIDQLKRESASVRECIRWLETCFRTGNRFIRAQRQNEHQVIPLLTYPKRKDKANWTLFQILECCCYLDTNQRNVYKTSQNSPIVLFLSGNTAEEMDQQTRGICNSIGVEFKTANSLMRKSKTKKR</sequence>
<dbReference type="Gene3D" id="3.30.710.10">
    <property type="entry name" value="Potassium Channel Kv1.1, Chain A"/>
    <property type="match status" value="1"/>
</dbReference>
<dbReference type="FunFam" id="3.40.50.1010:FF:000033">
    <property type="entry name" value="Blast:Protein SMG5"/>
    <property type="match status" value="1"/>
</dbReference>
<evidence type="ECO:0000256" key="3">
    <source>
        <dbReference type="ARBA" id="ARBA00022441"/>
    </source>
</evidence>
<dbReference type="Gene3D" id="3.40.50.1010">
    <property type="entry name" value="5'-nuclease"/>
    <property type="match status" value="1"/>
</dbReference>
<dbReference type="InterPro" id="IPR006652">
    <property type="entry name" value="Kelch_1"/>
</dbReference>
<evidence type="ECO:0000313" key="10">
    <source>
        <dbReference type="EMBL" id="CAH0106210.1"/>
    </source>
</evidence>
<dbReference type="CDD" id="cd18247">
    <property type="entry name" value="BTB_POZ_KLHL18"/>
    <property type="match status" value="1"/>
</dbReference>
<organism evidence="10 11">
    <name type="scientific">Daphnia galeata</name>
    <dbReference type="NCBI Taxonomy" id="27404"/>
    <lineage>
        <taxon>Eukaryota</taxon>
        <taxon>Metazoa</taxon>
        <taxon>Ecdysozoa</taxon>
        <taxon>Arthropoda</taxon>
        <taxon>Crustacea</taxon>
        <taxon>Branchiopoda</taxon>
        <taxon>Diplostraca</taxon>
        <taxon>Cladocera</taxon>
        <taxon>Anomopoda</taxon>
        <taxon>Daphniidae</taxon>
        <taxon>Daphnia</taxon>
    </lineage>
</organism>
<feature type="domain" description="BTB" evidence="9">
    <location>
        <begin position="36"/>
        <end position="103"/>
    </location>
</feature>
<dbReference type="GO" id="GO:0005737">
    <property type="term" value="C:cytoplasm"/>
    <property type="evidence" value="ECO:0007669"/>
    <property type="project" value="UniProtKB-SubCell"/>
</dbReference>
<dbReference type="OrthoDB" id="5920073at2759"/>
<dbReference type="InterPro" id="IPR019458">
    <property type="entry name" value="Est1-like_N"/>
</dbReference>
<evidence type="ECO:0000256" key="4">
    <source>
        <dbReference type="ARBA" id="ARBA00022490"/>
    </source>
</evidence>
<dbReference type="GO" id="GO:0003779">
    <property type="term" value="F:actin binding"/>
    <property type="evidence" value="ECO:0007669"/>
    <property type="project" value="UniProtKB-KW"/>
</dbReference>
<feature type="compositionally biased region" description="Acidic residues" evidence="8">
    <location>
        <begin position="1003"/>
        <end position="1015"/>
    </location>
</feature>
<dbReference type="Pfam" id="PF10373">
    <property type="entry name" value="EST1_DNA_bind"/>
    <property type="match status" value="1"/>
</dbReference>
<feature type="compositionally biased region" description="Acidic residues" evidence="8">
    <location>
        <begin position="1035"/>
        <end position="1058"/>
    </location>
</feature>
<dbReference type="InterPro" id="IPR015915">
    <property type="entry name" value="Kelch-typ_b-propeller"/>
</dbReference>
<name>A0A8J2RRQ5_9CRUS</name>
<proteinExistence type="predicted"/>
<dbReference type="Gene3D" id="1.25.40.420">
    <property type="match status" value="1"/>
</dbReference>
<gene>
    <name evidence="10" type="ORF">DGAL_LOCUS9361</name>
</gene>
<protein>
    <recommendedName>
        <fullName evidence="9">BTB domain-containing protein</fullName>
    </recommendedName>
</protein>
<dbReference type="SUPFAM" id="SSF54695">
    <property type="entry name" value="POZ domain"/>
    <property type="match status" value="1"/>
</dbReference>
<dbReference type="SMART" id="SM00875">
    <property type="entry name" value="BACK"/>
    <property type="match status" value="1"/>
</dbReference>
<dbReference type="Gene3D" id="2.120.10.80">
    <property type="entry name" value="Kelch-type beta propeller"/>
    <property type="match status" value="1"/>
</dbReference>
<evidence type="ECO:0000256" key="1">
    <source>
        <dbReference type="ARBA" id="ARBA00004123"/>
    </source>
</evidence>
<dbReference type="PROSITE" id="PS50097">
    <property type="entry name" value="BTB"/>
    <property type="match status" value="1"/>
</dbReference>
<dbReference type="InterPro" id="IPR011705">
    <property type="entry name" value="BACK"/>
</dbReference>
<dbReference type="Pfam" id="PF24681">
    <property type="entry name" value="Kelch_KLHDC2_KLHL20_DRC7"/>
    <property type="match status" value="1"/>
</dbReference>
<evidence type="ECO:0000256" key="7">
    <source>
        <dbReference type="ARBA" id="ARBA00023242"/>
    </source>
</evidence>
<dbReference type="InterPro" id="IPR000210">
    <property type="entry name" value="BTB/POZ_dom"/>
</dbReference>
<keyword evidence="3" id="KW-0880">Kelch repeat</keyword>
<dbReference type="Pfam" id="PF01344">
    <property type="entry name" value="Kelch_1"/>
    <property type="match status" value="2"/>
</dbReference>
<evidence type="ECO:0000313" key="11">
    <source>
        <dbReference type="Proteomes" id="UP000789390"/>
    </source>
</evidence>
<reference evidence="10" key="1">
    <citation type="submission" date="2021-11" db="EMBL/GenBank/DDBJ databases">
        <authorList>
            <person name="Schell T."/>
        </authorList>
    </citation>
    <scope>NUCLEOTIDE SEQUENCE</scope>
    <source>
        <strain evidence="10">M5</strain>
    </source>
</reference>
<dbReference type="Pfam" id="PF00651">
    <property type="entry name" value="BTB"/>
    <property type="match status" value="1"/>
</dbReference>
<dbReference type="SMART" id="SM00612">
    <property type="entry name" value="Kelch"/>
    <property type="match status" value="6"/>
</dbReference>
<dbReference type="Proteomes" id="UP000789390">
    <property type="component" value="Unassembled WGS sequence"/>
</dbReference>
<keyword evidence="4" id="KW-0963">Cytoplasm</keyword>
<evidence type="ECO:0000259" key="9">
    <source>
        <dbReference type="PROSITE" id="PS50097"/>
    </source>
</evidence>
<dbReference type="GO" id="GO:0000184">
    <property type="term" value="P:nuclear-transcribed mRNA catabolic process, nonsense-mediated decay"/>
    <property type="evidence" value="ECO:0007669"/>
    <property type="project" value="UniProtKB-KW"/>
</dbReference>
<evidence type="ECO:0000256" key="2">
    <source>
        <dbReference type="ARBA" id="ARBA00004496"/>
    </source>
</evidence>
<accession>A0A8J2RRQ5</accession>
<dbReference type="InterPro" id="IPR011333">
    <property type="entry name" value="SKP1/BTB/POZ_sf"/>
</dbReference>